<accession>A0ACB7ZIY8</accession>
<evidence type="ECO:0000313" key="2">
    <source>
        <dbReference type="Proteomes" id="UP000828048"/>
    </source>
</evidence>
<keyword evidence="2" id="KW-1185">Reference proteome</keyword>
<name>A0ACB7ZIY8_9ERIC</name>
<dbReference type="Proteomes" id="UP000828048">
    <property type="component" value="Chromosome 9"/>
</dbReference>
<evidence type="ECO:0000313" key="1">
    <source>
        <dbReference type="EMBL" id="KAH7865903.1"/>
    </source>
</evidence>
<proteinExistence type="predicted"/>
<dbReference type="EMBL" id="CM037159">
    <property type="protein sequence ID" value="KAH7865903.1"/>
    <property type="molecule type" value="Genomic_DNA"/>
</dbReference>
<sequence length="333" mass="37451">MDSSSPENLFGDRNKVLQGLIRGRESANQLRLILEKPLGDDKSSVAVDDLVTKILGSFTESISILNWRQIKEVFDKIPANTGGNSPSSNGRKYDESEESSKSTSAFKERRGCYKRRKTIQTLTKITPNLIDDGHAWRKYGQKTILNAKHPRNYYRCTHKFDQGCPATKQVQKTEEDPPMYQTTYHGNHICRNLHKPPQIILDSTIPGDSSNSVFLNFGSTNYPSSKSNDEPNYPNYPLVKQEYFQTQEPMKPSFNHNQTTSSDQLFLLSDLTAFDSAGPMPVLSSESDHGDVISSSGVYSCTASTHDDSHSFHLDMMAVGDFDDVLQEFNFQN</sequence>
<protein>
    <submittedName>
        <fullName evidence="1">Uncharacterized protein</fullName>
    </submittedName>
</protein>
<comment type="caution">
    <text evidence="1">The sequence shown here is derived from an EMBL/GenBank/DDBJ whole genome shotgun (WGS) entry which is preliminary data.</text>
</comment>
<reference evidence="1 2" key="1">
    <citation type="journal article" date="2021" name="Hortic Res">
        <title>High-quality reference genome and annotation aids understanding of berry development for evergreen blueberry (Vaccinium darrowii).</title>
        <authorList>
            <person name="Yu J."/>
            <person name="Hulse-Kemp A.M."/>
            <person name="Babiker E."/>
            <person name="Staton M."/>
        </authorList>
    </citation>
    <scope>NUCLEOTIDE SEQUENCE [LARGE SCALE GENOMIC DNA]</scope>
    <source>
        <strain evidence="2">cv. NJ 8807/NJ 8810</strain>
        <tissue evidence="1">Young leaf</tissue>
    </source>
</reference>
<organism evidence="1 2">
    <name type="scientific">Vaccinium darrowii</name>
    <dbReference type="NCBI Taxonomy" id="229202"/>
    <lineage>
        <taxon>Eukaryota</taxon>
        <taxon>Viridiplantae</taxon>
        <taxon>Streptophyta</taxon>
        <taxon>Embryophyta</taxon>
        <taxon>Tracheophyta</taxon>
        <taxon>Spermatophyta</taxon>
        <taxon>Magnoliopsida</taxon>
        <taxon>eudicotyledons</taxon>
        <taxon>Gunneridae</taxon>
        <taxon>Pentapetalae</taxon>
        <taxon>asterids</taxon>
        <taxon>Ericales</taxon>
        <taxon>Ericaceae</taxon>
        <taxon>Vaccinioideae</taxon>
        <taxon>Vaccinieae</taxon>
        <taxon>Vaccinium</taxon>
    </lineage>
</organism>
<gene>
    <name evidence="1" type="ORF">Vadar_012952</name>
</gene>